<dbReference type="InterPro" id="IPR007484">
    <property type="entry name" value="Peptidase_M28"/>
</dbReference>
<keyword evidence="5" id="KW-1185">Reference proteome</keyword>
<dbReference type="FunFam" id="3.40.630.10:FF:000101">
    <property type="entry name" value="N-acetylated alpha-linked acidic dipeptidase like 1"/>
    <property type="match status" value="1"/>
</dbReference>
<dbReference type="SUPFAM" id="SSF53187">
    <property type="entry name" value="Zn-dependent exopeptidases"/>
    <property type="match status" value="1"/>
</dbReference>
<dbReference type="Gene3D" id="3.50.30.30">
    <property type="match status" value="1"/>
</dbReference>
<dbReference type="PANTHER" id="PTHR10404:SF46">
    <property type="entry name" value="VACUOLAR PROTEIN SORTING-ASSOCIATED PROTEIN 70"/>
    <property type="match status" value="1"/>
</dbReference>
<dbReference type="OrthoDB" id="5841748at2759"/>
<sequence>MEPSWHRPSLKNLAVLAVTISGTVAFKQWPQLMQGHAALGSSSFHRSHFVGEGYRQAGWTQARWKEFGIPQTYINSHEVVLDYPEGSELTLLDLGAKSGVVLHEATLIEDLAATPGEGQLPFLPSFLAGTPAGNVTTQYVYANFGLQSDYDDLTRASISVEGKIVIAKTVFGSSLLERFNLSTSRVTQLRTAYQMKAAGLILYTDPQLDGNITEANGYRPFPHGPARPPSMIERGSAWAGGQSVPALPISYADAIPILRALNGHGPLADSFGERWANGGLVASGVQYNVGPSPQNLVLNLYTNPRPVKRSTHNTIGMIPGRDFRNEVVILGGHRDSWGPGAGDAVSGICALSEVARILGAALRRGWTPRRTIVLASFEGEELGGLGARAWLRENISSLNSSLIAYLNVVVAGAGSKFHAQGSPLLQNALQLATRGVPPPANNVDYWDGKISTGSGGDANTFQSQCFATLDFGFTPKSGDPVFPYHSLFDSEDWMNAFGDPDREYHKVITSLWLSLATLLADSLVLPILAADYAALMKNMVEGIRSQVQSPSALNLKALQTVIGKFQQACVAHDAYSHSLVLHSSQKLEQNSILNQIKDVNRKYITLERFFADPDKAQEDHDRHLILPGGSYYVKRPAFPKLNELIAEGNWSYAEVFMDKIVSQINKATEFLLPTPTD</sequence>
<dbReference type="Gene3D" id="3.40.630.10">
    <property type="entry name" value="Zn peptidases"/>
    <property type="match status" value="1"/>
</dbReference>
<evidence type="ECO:0008006" key="6">
    <source>
        <dbReference type="Google" id="ProtNLM"/>
    </source>
</evidence>
<name>A0A5N5WHU9_9EURO</name>
<dbReference type="AlphaFoldDB" id="A0A5N5WHU9"/>
<dbReference type="InterPro" id="IPR036757">
    <property type="entry name" value="TFR-like_dimer_dom_sf"/>
</dbReference>
<comment type="similarity">
    <text evidence="1">Belongs to the peptidase M28 family. M28B subfamily.</text>
</comment>
<dbReference type="Pfam" id="PF04389">
    <property type="entry name" value="Peptidase_M28"/>
    <property type="match status" value="1"/>
</dbReference>
<gene>
    <name evidence="4" type="ORF">BDV29DRAFT_199664</name>
</gene>
<reference evidence="4 5" key="1">
    <citation type="submission" date="2019-04" db="EMBL/GenBank/DDBJ databases">
        <title>Friends and foes A comparative genomics study of 23 Aspergillus species from section Flavi.</title>
        <authorList>
            <consortium name="DOE Joint Genome Institute"/>
            <person name="Kjaerbolling I."/>
            <person name="Vesth T."/>
            <person name="Frisvad J.C."/>
            <person name="Nybo J.L."/>
            <person name="Theobald S."/>
            <person name="Kildgaard S."/>
            <person name="Isbrandt T."/>
            <person name="Kuo A."/>
            <person name="Sato A."/>
            <person name="Lyhne E.K."/>
            <person name="Kogle M.E."/>
            <person name="Wiebenga A."/>
            <person name="Kun R.S."/>
            <person name="Lubbers R.J."/>
            <person name="Makela M.R."/>
            <person name="Barry K."/>
            <person name="Chovatia M."/>
            <person name="Clum A."/>
            <person name="Daum C."/>
            <person name="Haridas S."/>
            <person name="He G."/>
            <person name="LaButti K."/>
            <person name="Lipzen A."/>
            <person name="Mondo S."/>
            <person name="Riley R."/>
            <person name="Salamov A."/>
            <person name="Simmons B.A."/>
            <person name="Magnuson J.K."/>
            <person name="Henrissat B."/>
            <person name="Mortensen U.H."/>
            <person name="Larsen T.O."/>
            <person name="Devries R.P."/>
            <person name="Grigoriev I.V."/>
            <person name="Machida M."/>
            <person name="Baker S.E."/>
            <person name="Andersen M.R."/>
        </authorList>
    </citation>
    <scope>NUCLEOTIDE SEQUENCE [LARGE SCALE GENOMIC DNA]</scope>
    <source>
        <strain evidence="4 5">CBS 151.66</strain>
    </source>
</reference>
<dbReference type="InterPro" id="IPR007365">
    <property type="entry name" value="TFR-like_dimer_dom"/>
</dbReference>
<proteinExistence type="inferred from homology"/>
<dbReference type="Pfam" id="PF04253">
    <property type="entry name" value="TFR_dimer"/>
    <property type="match status" value="1"/>
</dbReference>
<accession>A0A5N5WHU9</accession>
<organism evidence="4 5">
    <name type="scientific">Aspergillus leporis</name>
    <dbReference type="NCBI Taxonomy" id="41062"/>
    <lineage>
        <taxon>Eukaryota</taxon>
        <taxon>Fungi</taxon>
        <taxon>Dikarya</taxon>
        <taxon>Ascomycota</taxon>
        <taxon>Pezizomycotina</taxon>
        <taxon>Eurotiomycetes</taxon>
        <taxon>Eurotiomycetidae</taxon>
        <taxon>Eurotiales</taxon>
        <taxon>Aspergillaceae</taxon>
        <taxon>Aspergillus</taxon>
        <taxon>Aspergillus subgen. Circumdati</taxon>
    </lineage>
</organism>
<dbReference type="GO" id="GO:0004180">
    <property type="term" value="F:carboxypeptidase activity"/>
    <property type="evidence" value="ECO:0007669"/>
    <property type="project" value="TreeGrafter"/>
</dbReference>
<dbReference type="Proteomes" id="UP000326565">
    <property type="component" value="Unassembled WGS sequence"/>
</dbReference>
<evidence type="ECO:0000259" key="2">
    <source>
        <dbReference type="Pfam" id="PF04253"/>
    </source>
</evidence>
<dbReference type="PANTHER" id="PTHR10404">
    <property type="entry name" value="N-ACETYLATED-ALPHA-LINKED ACIDIC DIPEPTIDASE"/>
    <property type="match status" value="1"/>
</dbReference>
<evidence type="ECO:0000313" key="5">
    <source>
        <dbReference type="Proteomes" id="UP000326565"/>
    </source>
</evidence>
<protein>
    <recommendedName>
        <fullName evidence="6">Zn-dependent exopeptidase</fullName>
    </recommendedName>
</protein>
<dbReference type="SUPFAM" id="SSF52025">
    <property type="entry name" value="PA domain"/>
    <property type="match status" value="1"/>
</dbReference>
<feature type="domain" description="Peptidase M28" evidence="3">
    <location>
        <begin position="313"/>
        <end position="491"/>
    </location>
</feature>
<dbReference type="SUPFAM" id="SSF47672">
    <property type="entry name" value="Transferrin receptor-like dimerisation domain"/>
    <property type="match status" value="1"/>
</dbReference>
<dbReference type="EMBL" id="ML732420">
    <property type="protein sequence ID" value="KAB8068046.1"/>
    <property type="molecule type" value="Genomic_DNA"/>
</dbReference>
<dbReference type="Gene3D" id="1.20.930.40">
    <property type="entry name" value="Transferrin receptor-like, dimerisation domain"/>
    <property type="match status" value="1"/>
</dbReference>
<evidence type="ECO:0000259" key="3">
    <source>
        <dbReference type="Pfam" id="PF04389"/>
    </source>
</evidence>
<dbReference type="InterPro" id="IPR046450">
    <property type="entry name" value="PA_dom_sf"/>
</dbReference>
<dbReference type="InterPro" id="IPR039373">
    <property type="entry name" value="Peptidase_M28B"/>
</dbReference>
<evidence type="ECO:0000256" key="1">
    <source>
        <dbReference type="ARBA" id="ARBA00005634"/>
    </source>
</evidence>
<evidence type="ECO:0000313" key="4">
    <source>
        <dbReference type="EMBL" id="KAB8068046.1"/>
    </source>
</evidence>
<feature type="domain" description="Transferrin receptor-like dimerisation" evidence="2">
    <location>
        <begin position="553"/>
        <end position="671"/>
    </location>
</feature>